<dbReference type="InterPro" id="IPR021109">
    <property type="entry name" value="Peptidase_aspartic_dom_sf"/>
</dbReference>
<gene>
    <name evidence="1" type="ORF">Cgig2_015665</name>
</gene>
<reference evidence="1" key="1">
    <citation type="submission" date="2022-04" db="EMBL/GenBank/DDBJ databases">
        <title>Carnegiea gigantea Genome sequencing and assembly v2.</title>
        <authorList>
            <person name="Copetti D."/>
            <person name="Sanderson M.J."/>
            <person name="Burquez A."/>
            <person name="Wojciechowski M.F."/>
        </authorList>
    </citation>
    <scope>NUCLEOTIDE SEQUENCE</scope>
    <source>
        <strain evidence="1">SGP5-SGP5p</strain>
        <tissue evidence="1">Aerial part</tissue>
    </source>
</reference>
<sequence length="181" mass="20382">MVSWPKPRNASKYYGFHEQNDHTTTECRELKKALHEHIDKGQINRFFKHGVANTPIRRILIDIESSPDIITLECIQRLKYPTRDITPLVHPIPGFGVQTVNSVGTVHLPLQFGDKIKSKNLEVDFLVIDVPSAYNVILGRSALHRVKAVIGPYLLQIQYESDDGTVGSCSKTSAPLVNVIW</sequence>
<accession>A0A9Q1QCC1</accession>
<keyword evidence="2" id="KW-1185">Reference proteome</keyword>
<evidence type="ECO:0000313" key="1">
    <source>
        <dbReference type="EMBL" id="KAJ8435660.1"/>
    </source>
</evidence>
<name>A0A9Q1QCC1_9CARY</name>
<protein>
    <submittedName>
        <fullName evidence="1">Uncharacterized protein</fullName>
    </submittedName>
</protein>
<comment type="caution">
    <text evidence="1">The sequence shown here is derived from an EMBL/GenBank/DDBJ whole genome shotgun (WGS) entry which is preliminary data.</text>
</comment>
<dbReference type="Gene3D" id="2.40.70.10">
    <property type="entry name" value="Acid Proteases"/>
    <property type="match status" value="1"/>
</dbReference>
<proteinExistence type="predicted"/>
<dbReference type="EMBL" id="JAKOGI010000396">
    <property type="protein sequence ID" value="KAJ8435660.1"/>
    <property type="molecule type" value="Genomic_DNA"/>
</dbReference>
<dbReference type="OrthoDB" id="1746852at2759"/>
<dbReference type="PANTHER" id="PTHR33240:SF17">
    <property type="entry name" value="EUKARYOTIC PEPTIDE CHAIN RELEASE FACTOR GTP-BINDING SUBUNIT-LIKE"/>
    <property type="match status" value="1"/>
</dbReference>
<dbReference type="Proteomes" id="UP001153076">
    <property type="component" value="Unassembled WGS sequence"/>
</dbReference>
<dbReference type="CDD" id="cd00303">
    <property type="entry name" value="retropepsin_like"/>
    <property type="match status" value="1"/>
</dbReference>
<dbReference type="PANTHER" id="PTHR33240">
    <property type="entry name" value="OS08G0508500 PROTEIN"/>
    <property type="match status" value="1"/>
</dbReference>
<dbReference type="AlphaFoldDB" id="A0A9Q1QCC1"/>
<evidence type="ECO:0000313" key="2">
    <source>
        <dbReference type="Proteomes" id="UP001153076"/>
    </source>
</evidence>
<organism evidence="1 2">
    <name type="scientific">Carnegiea gigantea</name>
    <dbReference type="NCBI Taxonomy" id="171969"/>
    <lineage>
        <taxon>Eukaryota</taxon>
        <taxon>Viridiplantae</taxon>
        <taxon>Streptophyta</taxon>
        <taxon>Embryophyta</taxon>
        <taxon>Tracheophyta</taxon>
        <taxon>Spermatophyta</taxon>
        <taxon>Magnoliopsida</taxon>
        <taxon>eudicotyledons</taxon>
        <taxon>Gunneridae</taxon>
        <taxon>Pentapetalae</taxon>
        <taxon>Caryophyllales</taxon>
        <taxon>Cactineae</taxon>
        <taxon>Cactaceae</taxon>
        <taxon>Cactoideae</taxon>
        <taxon>Echinocereeae</taxon>
        <taxon>Carnegiea</taxon>
    </lineage>
</organism>